<feature type="chain" id="PRO_5020692231" description="Collagen-like protein" evidence="1">
    <location>
        <begin position="19"/>
        <end position="173"/>
    </location>
</feature>
<organism evidence="2 3">
    <name type="scientific">Flavobacterium supellecticarium</name>
    <dbReference type="NCBI Taxonomy" id="2565924"/>
    <lineage>
        <taxon>Bacteria</taxon>
        <taxon>Pseudomonadati</taxon>
        <taxon>Bacteroidota</taxon>
        <taxon>Flavobacteriia</taxon>
        <taxon>Flavobacteriales</taxon>
        <taxon>Flavobacteriaceae</taxon>
        <taxon>Flavobacterium</taxon>
    </lineage>
</organism>
<protein>
    <recommendedName>
        <fullName evidence="4">Collagen-like protein</fullName>
    </recommendedName>
</protein>
<keyword evidence="3" id="KW-1185">Reference proteome</keyword>
<dbReference type="RefSeq" id="WP_136402639.1">
    <property type="nucleotide sequence ID" value="NZ_SSNZ01000002.1"/>
</dbReference>
<evidence type="ECO:0000313" key="2">
    <source>
        <dbReference type="EMBL" id="THF51655.1"/>
    </source>
</evidence>
<reference evidence="2 3" key="1">
    <citation type="submission" date="2019-04" db="EMBL/GenBank/DDBJ databases">
        <title>Flavobacterium sp. nov. isolated from construction timber.</title>
        <authorList>
            <person name="Lin S.-Y."/>
            <person name="Chang C.-T."/>
            <person name="Young C.-C."/>
        </authorList>
    </citation>
    <scope>NUCLEOTIDE SEQUENCE [LARGE SCALE GENOMIC DNA]</scope>
    <source>
        <strain evidence="2 3">CC-CTC003</strain>
    </source>
</reference>
<dbReference type="PROSITE" id="PS51257">
    <property type="entry name" value="PROKAR_LIPOPROTEIN"/>
    <property type="match status" value="1"/>
</dbReference>
<comment type="caution">
    <text evidence="2">The sequence shown here is derived from an EMBL/GenBank/DDBJ whole genome shotgun (WGS) entry which is preliminary data.</text>
</comment>
<dbReference type="AlphaFoldDB" id="A0A4S4A094"/>
<proteinExistence type="predicted"/>
<name>A0A4S4A094_9FLAO</name>
<dbReference type="OrthoDB" id="1524444at2"/>
<dbReference type="Proteomes" id="UP000307507">
    <property type="component" value="Unassembled WGS sequence"/>
</dbReference>
<dbReference type="EMBL" id="SSNZ01000002">
    <property type="protein sequence ID" value="THF51655.1"/>
    <property type="molecule type" value="Genomic_DNA"/>
</dbReference>
<sequence>MKKIILLLAVVTAFVIQGCEGPEGPQGPTGPPGDTISAVYEFQNVSFSYNSTDGYVFYRQIPGMYQSDVMLIYRMNGTVNSTTPIWQQIPRTLYLPQGELDYDFDFTRTDFNIYAGGNYDLSLTPAYLTNQTFRVVIVPGYFANKGGKTVDYSDYNAVIKAYNIDDSKVKVLE</sequence>
<accession>A0A4S4A094</accession>
<feature type="signal peptide" evidence="1">
    <location>
        <begin position="1"/>
        <end position="18"/>
    </location>
</feature>
<keyword evidence="1" id="KW-0732">Signal</keyword>
<evidence type="ECO:0000313" key="3">
    <source>
        <dbReference type="Proteomes" id="UP000307507"/>
    </source>
</evidence>
<gene>
    <name evidence="2" type="ORF">E6C50_07790</name>
</gene>
<dbReference type="Gene3D" id="1.20.5.320">
    <property type="entry name" value="6-Phosphogluconate Dehydrogenase, domain 3"/>
    <property type="match status" value="1"/>
</dbReference>
<evidence type="ECO:0000256" key="1">
    <source>
        <dbReference type="SAM" id="SignalP"/>
    </source>
</evidence>
<evidence type="ECO:0008006" key="4">
    <source>
        <dbReference type="Google" id="ProtNLM"/>
    </source>
</evidence>